<evidence type="ECO:0008006" key="4">
    <source>
        <dbReference type="Google" id="ProtNLM"/>
    </source>
</evidence>
<sequence>MKPTTRGTLAAVLTGVAAAASATAPAAAAGAVPVPVPLQGVSHSLGTRMPEATLDVPLLTPGAPDGPRYVTGRLLPEPILPRLPIAGTLPGADLRAPLPHPLGDRLGLDAPAAGLHTAGPGLNLVAPLTAPDPDLFGLPAPRLPEAGLLAPALRTVAGGDLGVGPAR</sequence>
<dbReference type="Proteomes" id="UP000276379">
    <property type="component" value="Unassembled WGS sequence"/>
</dbReference>
<evidence type="ECO:0000313" key="3">
    <source>
        <dbReference type="Proteomes" id="UP000276379"/>
    </source>
</evidence>
<comment type="caution">
    <text evidence="2">The sequence shown here is derived from an EMBL/GenBank/DDBJ whole genome shotgun (WGS) entry which is preliminary data.</text>
</comment>
<keyword evidence="1" id="KW-0732">Signal</keyword>
<accession>A0A426S5M8</accession>
<evidence type="ECO:0000313" key="2">
    <source>
        <dbReference type="EMBL" id="RRQ85132.1"/>
    </source>
</evidence>
<keyword evidence="3" id="KW-1185">Reference proteome</keyword>
<evidence type="ECO:0000256" key="1">
    <source>
        <dbReference type="SAM" id="SignalP"/>
    </source>
</evidence>
<reference evidence="2 3" key="1">
    <citation type="submission" date="2017-10" db="EMBL/GenBank/DDBJ databases">
        <title>Draft genome of actinobacteria isolated from guarana (Paullinia cupana (Mart.) Ducke.</title>
        <authorList>
            <person name="Siqueira K.A."/>
            <person name="Liotti R.G."/>
            <person name="Mendes T.A."/>
            <person name="Soares M.A."/>
        </authorList>
    </citation>
    <scope>NUCLEOTIDE SEQUENCE [LARGE SCALE GENOMIC DNA]</scope>
    <source>
        <strain evidence="2 3">199</strain>
    </source>
</reference>
<name>A0A426S5M8_9ACTN</name>
<organism evidence="2 3">
    <name type="scientific">Streptomyces griseofuscus</name>
    <dbReference type="NCBI Taxonomy" id="146922"/>
    <lineage>
        <taxon>Bacteria</taxon>
        <taxon>Bacillati</taxon>
        <taxon>Actinomycetota</taxon>
        <taxon>Actinomycetes</taxon>
        <taxon>Kitasatosporales</taxon>
        <taxon>Streptomycetaceae</taxon>
        <taxon>Streptomyces</taxon>
    </lineage>
</organism>
<protein>
    <recommendedName>
        <fullName evidence="4">Secreted protein</fullName>
    </recommendedName>
</protein>
<gene>
    <name evidence="2" type="ORF">CQW44_19315</name>
</gene>
<feature type="chain" id="PRO_5019154637" description="Secreted protein" evidence="1">
    <location>
        <begin position="29"/>
        <end position="167"/>
    </location>
</feature>
<dbReference type="EMBL" id="PDES01000008">
    <property type="protein sequence ID" value="RRQ85132.1"/>
    <property type="molecule type" value="Genomic_DNA"/>
</dbReference>
<proteinExistence type="predicted"/>
<dbReference type="RefSeq" id="WP_125208711.1">
    <property type="nucleotide sequence ID" value="NZ_JBEYAC010000004.1"/>
</dbReference>
<dbReference type="AlphaFoldDB" id="A0A426S5M8"/>
<feature type="signal peptide" evidence="1">
    <location>
        <begin position="1"/>
        <end position="28"/>
    </location>
</feature>